<dbReference type="Proteomes" id="UP001597283">
    <property type="component" value="Unassembled WGS sequence"/>
</dbReference>
<gene>
    <name evidence="2" type="ORF">ACFSC3_15070</name>
</gene>
<proteinExistence type="predicted"/>
<sequence length="91" mass="10234">MANHGPLHRWFRAHPESVGETYVEHFGVASSFGAKMIAGGLACMVHAVLPNFFERTGSNTVKALYSKMVSRQPGARRPAYDEPQWRPEYEI</sequence>
<keyword evidence="3" id="KW-1185">Reference proteome</keyword>
<dbReference type="Pfam" id="PF19883">
    <property type="entry name" value="DUF6356"/>
    <property type="match status" value="1"/>
</dbReference>
<evidence type="ECO:0000313" key="3">
    <source>
        <dbReference type="Proteomes" id="UP001597283"/>
    </source>
</evidence>
<dbReference type="InterPro" id="IPR045936">
    <property type="entry name" value="DUF6356"/>
</dbReference>
<feature type="region of interest" description="Disordered" evidence="1">
    <location>
        <begin position="72"/>
        <end position="91"/>
    </location>
</feature>
<dbReference type="EMBL" id="JBHUFC010000006">
    <property type="protein sequence ID" value="MFD1788885.1"/>
    <property type="molecule type" value="Genomic_DNA"/>
</dbReference>
<protein>
    <submittedName>
        <fullName evidence="2">DUF6356 family protein</fullName>
    </submittedName>
</protein>
<dbReference type="RefSeq" id="WP_380941258.1">
    <property type="nucleotide sequence ID" value="NZ_JBHUFC010000006.1"/>
</dbReference>
<reference evidence="3" key="1">
    <citation type="journal article" date="2019" name="Int. J. Syst. Evol. Microbiol.">
        <title>The Global Catalogue of Microorganisms (GCM) 10K type strain sequencing project: providing services to taxonomists for standard genome sequencing and annotation.</title>
        <authorList>
            <consortium name="The Broad Institute Genomics Platform"/>
            <consortium name="The Broad Institute Genome Sequencing Center for Infectious Disease"/>
            <person name="Wu L."/>
            <person name="Ma J."/>
        </authorList>
    </citation>
    <scope>NUCLEOTIDE SEQUENCE [LARGE SCALE GENOMIC DNA]</scope>
    <source>
        <strain evidence="3">Q85</strain>
    </source>
</reference>
<evidence type="ECO:0000256" key="1">
    <source>
        <dbReference type="SAM" id="MobiDB-lite"/>
    </source>
</evidence>
<accession>A0ABW4NJU7</accession>
<evidence type="ECO:0000313" key="2">
    <source>
        <dbReference type="EMBL" id="MFD1788885.1"/>
    </source>
</evidence>
<feature type="compositionally biased region" description="Basic and acidic residues" evidence="1">
    <location>
        <begin position="78"/>
        <end position="91"/>
    </location>
</feature>
<organism evidence="2 3">
    <name type="scientific">Sphingomonas floccifaciens</name>
    <dbReference type="NCBI Taxonomy" id="1844115"/>
    <lineage>
        <taxon>Bacteria</taxon>
        <taxon>Pseudomonadati</taxon>
        <taxon>Pseudomonadota</taxon>
        <taxon>Alphaproteobacteria</taxon>
        <taxon>Sphingomonadales</taxon>
        <taxon>Sphingomonadaceae</taxon>
        <taxon>Sphingomonas</taxon>
    </lineage>
</organism>
<name>A0ABW4NJU7_9SPHN</name>
<comment type="caution">
    <text evidence="2">The sequence shown here is derived from an EMBL/GenBank/DDBJ whole genome shotgun (WGS) entry which is preliminary data.</text>
</comment>